<dbReference type="Proteomes" id="UP000178632">
    <property type="component" value="Unassembled WGS sequence"/>
</dbReference>
<dbReference type="Gene3D" id="1.20.1260.10">
    <property type="match status" value="1"/>
</dbReference>
<sequence>MKENREKLLRYFQQMKGLEESSRDYYMKVALDPNFDNQKIKNTFERISKDEQRHADIVAKIISLINNNI</sequence>
<protein>
    <recommendedName>
        <fullName evidence="1">Rubrerythrin diiron-binding domain-containing protein</fullName>
    </recommendedName>
</protein>
<dbReference type="GO" id="GO:0046872">
    <property type="term" value="F:metal ion binding"/>
    <property type="evidence" value="ECO:0007669"/>
    <property type="project" value="InterPro"/>
</dbReference>
<name>A0A1G2IQV7_9BACT</name>
<reference evidence="2 3" key="1">
    <citation type="journal article" date="2016" name="Nat. Commun.">
        <title>Thousands of microbial genomes shed light on interconnected biogeochemical processes in an aquifer system.</title>
        <authorList>
            <person name="Anantharaman K."/>
            <person name="Brown C.T."/>
            <person name="Hug L.A."/>
            <person name="Sharon I."/>
            <person name="Castelle C.J."/>
            <person name="Probst A.J."/>
            <person name="Thomas B.C."/>
            <person name="Singh A."/>
            <person name="Wilkins M.J."/>
            <person name="Karaoz U."/>
            <person name="Brodie E.L."/>
            <person name="Williams K.H."/>
            <person name="Hubbard S.S."/>
            <person name="Banfield J.F."/>
        </authorList>
    </citation>
    <scope>NUCLEOTIDE SEQUENCE [LARGE SCALE GENOMIC DNA]</scope>
</reference>
<evidence type="ECO:0000259" key="1">
    <source>
        <dbReference type="Pfam" id="PF02915"/>
    </source>
</evidence>
<dbReference type="GO" id="GO:0016491">
    <property type="term" value="F:oxidoreductase activity"/>
    <property type="evidence" value="ECO:0007669"/>
    <property type="project" value="InterPro"/>
</dbReference>
<gene>
    <name evidence="2" type="ORF">A3G45_01675</name>
</gene>
<comment type="caution">
    <text evidence="2">The sequence shown here is derived from an EMBL/GenBank/DDBJ whole genome shotgun (WGS) entry which is preliminary data.</text>
</comment>
<dbReference type="AlphaFoldDB" id="A0A1G2IQV7"/>
<dbReference type="InterPro" id="IPR012347">
    <property type="entry name" value="Ferritin-like"/>
</dbReference>
<dbReference type="Pfam" id="PF02915">
    <property type="entry name" value="Rubrerythrin"/>
    <property type="match status" value="1"/>
</dbReference>
<feature type="domain" description="Rubrerythrin diiron-binding" evidence="1">
    <location>
        <begin position="19"/>
        <end position="66"/>
    </location>
</feature>
<proteinExistence type="predicted"/>
<evidence type="ECO:0000313" key="3">
    <source>
        <dbReference type="Proteomes" id="UP000178632"/>
    </source>
</evidence>
<accession>A0A1G2IQV7</accession>
<organism evidence="2 3">
    <name type="scientific">Candidatus Staskawiczbacteria bacterium RIFCSPLOWO2_12_FULL_37_15</name>
    <dbReference type="NCBI Taxonomy" id="1802218"/>
    <lineage>
        <taxon>Bacteria</taxon>
        <taxon>Candidatus Staskawicziibacteriota</taxon>
    </lineage>
</organism>
<dbReference type="InterPro" id="IPR009078">
    <property type="entry name" value="Ferritin-like_SF"/>
</dbReference>
<dbReference type="SUPFAM" id="SSF47240">
    <property type="entry name" value="Ferritin-like"/>
    <property type="match status" value="1"/>
</dbReference>
<evidence type="ECO:0000313" key="2">
    <source>
        <dbReference type="EMBL" id="OGZ76811.1"/>
    </source>
</evidence>
<dbReference type="InterPro" id="IPR003251">
    <property type="entry name" value="Rr_diiron-bd_dom"/>
</dbReference>
<dbReference type="EMBL" id="MHPE01000025">
    <property type="protein sequence ID" value="OGZ76811.1"/>
    <property type="molecule type" value="Genomic_DNA"/>
</dbReference>